<proteinExistence type="predicted"/>
<reference evidence="2" key="4">
    <citation type="submission" date="2019-03" db="UniProtKB">
        <authorList>
            <consortium name="EnsemblPlants"/>
        </authorList>
    </citation>
    <scope>IDENTIFICATION</scope>
</reference>
<dbReference type="Gramene" id="AET5Gv20357300.8">
    <property type="protein sequence ID" value="AET5Gv20357300.8"/>
    <property type="gene ID" value="AET5Gv20357300"/>
</dbReference>
<reference evidence="2" key="5">
    <citation type="journal article" date="2021" name="G3 (Bethesda)">
        <title>Aegilops tauschii genome assembly Aet v5.0 features greater sequence contiguity and improved annotation.</title>
        <authorList>
            <person name="Wang L."/>
            <person name="Zhu T."/>
            <person name="Rodriguez J.C."/>
            <person name="Deal K.R."/>
            <person name="Dubcovsky J."/>
            <person name="McGuire P.E."/>
            <person name="Lux T."/>
            <person name="Spannagl M."/>
            <person name="Mayer K.F.X."/>
            <person name="Baldrich P."/>
            <person name="Meyers B.C."/>
            <person name="Huo N."/>
            <person name="Gu Y.Q."/>
            <person name="Zhou H."/>
            <person name="Devos K.M."/>
            <person name="Bennetzen J.L."/>
            <person name="Unver T."/>
            <person name="Budak H."/>
            <person name="Gulick P.J."/>
            <person name="Galiba G."/>
            <person name="Kalapos B."/>
            <person name="Nelson D.R."/>
            <person name="Li P."/>
            <person name="You F.M."/>
            <person name="Luo M.C."/>
            <person name="Dvorak J."/>
        </authorList>
    </citation>
    <scope>NUCLEOTIDE SEQUENCE [LARGE SCALE GENOMIC DNA]</scope>
    <source>
        <strain evidence="2">cv. AL8/78</strain>
    </source>
</reference>
<dbReference type="EnsemblPlants" id="AET5Gv20357300.8">
    <property type="protein sequence ID" value="AET5Gv20357300.8"/>
    <property type="gene ID" value="AET5Gv20357300"/>
</dbReference>
<reference evidence="2" key="3">
    <citation type="journal article" date="2017" name="Nature">
        <title>Genome sequence of the progenitor of the wheat D genome Aegilops tauschii.</title>
        <authorList>
            <person name="Luo M.C."/>
            <person name="Gu Y.Q."/>
            <person name="Puiu D."/>
            <person name="Wang H."/>
            <person name="Twardziok S.O."/>
            <person name="Deal K.R."/>
            <person name="Huo N."/>
            <person name="Zhu T."/>
            <person name="Wang L."/>
            <person name="Wang Y."/>
            <person name="McGuire P.E."/>
            <person name="Liu S."/>
            <person name="Long H."/>
            <person name="Ramasamy R.K."/>
            <person name="Rodriguez J.C."/>
            <person name="Van S.L."/>
            <person name="Yuan L."/>
            <person name="Wang Z."/>
            <person name="Xia Z."/>
            <person name="Xiao L."/>
            <person name="Anderson O.D."/>
            <person name="Ouyang S."/>
            <person name="Liang Y."/>
            <person name="Zimin A.V."/>
            <person name="Pertea G."/>
            <person name="Qi P."/>
            <person name="Bennetzen J.L."/>
            <person name="Dai X."/>
            <person name="Dawson M.W."/>
            <person name="Muller H.G."/>
            <person name="Kugler K."/>
            <person name="Rivarola-Duarte L."/>
            <person name="Spannagl M."/>
            <person name="Mayer K.F.X."/>
            <person name="Lu F.H."/>
            <person name="Bevan M.W."/>
            <person name="Leroy P."/>
            <person name="Li P."/>
            <person name="You F.M."/>
            <person name="Sun Q."/>
            <person name="Liu Z."/>
            <person name="Lyons E."/>
            <person name="Wicker T."/>
            <person name="Salzberg S.L."/>
            <person name="Devos K.M."/>
            <person name="Dvorak J."/>
        </authorList>
    </citation>
    <scope>NUCLEOTIDE SEQUENCE [LARGE SCALE GENOMIC DNA]</scope>
    <source>
        <strain evidence="2">cv. AL8/78</strain>
    </source>
</reference>
<keyword evidence="3" id="KW-1185">Reference proteome</keyword>
<feature type="region of interest" description="Disordered" evidence="1">
    <location>
        <begin position="27"/>
        <end position="47"/>
    </location>
</feature>
<evidence type="ECO:0000313" key="3">
    <source>
        <dbReference type="Proteomes" id="UP000015105"/>
    </source>
</evidence>
<reference evidence="3" key="2">
    <citation type="journal article" date="2017" name="Nat. Plants">
        <title>The Aegilops tauschii genome reveals multiple impacts of transposons.</title>
        <authorList>
            <person name="Zhao G."/>
            <person name="Zou C."/>
            <person name="Li K."/>
            <person name="Wang K."/>
            <person name="Li T."/>
            <person name="Gao L."/>
            <person name="Zhang X."/>
            <person name="Wang H."/>
            <person name="Yang Z."/>
            <person name="Liu X."/>
            <person name="Jiang W."/>
            <person name="Mao L."/>
            <person name="Kong X."/>
            <person name="Jiao Y."/>
            <person name="Jia J."/>
        </authorList>
    </citation>
    <scope>NUCLEOTIDE SEQUENCE [LARGE SCALE GENOMIC DNA]</scope>
    <source>
        <strain evidence="3">cv. AL8/78</strain>
    </source>
</reference>
<organism evidence="2 3">
    <name type="scientific">Aegilops tauschii subsp. strangulata</name>
    <name type="common">Goatgrass</name>
    <dbReference type="NCBI Taxonomy" id="200361"/>
    <lineage>
        <taxon>Eukaryota</taxon>
        <taxon>Viridiplantae</taxon>
        <taxon>Streptophyta</taxon>
        <taxon>Embryophyta</taxon>
        <taxon>Tracheophyta</taxon>
        <taxon>Spermatophyta</taxon>
        <taxon>Magnoliopsida</taxon>
        <taxon>Liliopsida</taxon>
        <taxon>Poales</taxon>
        <taxon>Poaceae</taxon>
        <taxon>BOP clade</taxon>
        <taxon>Pooideae</taxon>
        <taxon>Triticodae</taxon>
        <taxon>Triticeae</taxon>
        <taxon>Triticinae</taxon>
        <taxon>Aegilops</taxon>
    </lineage>
</organism>
<dbReference type="Proteomes" id="UP000015105">
    <property type="component" value="Chromosome 5D"/>
</dbReference>
<protein>
    <submittedName>
        <fullName evidence="2">Uncharacterized protein</fullName>
    </submittedName>
</protein>
<dbReference type="AlphaFoldDB" id="A0A453KAY3"/>
<sequence>MAREEEGPAMMDAAERRLRVVSAHLEPQAGATAGLASNPTAGEYAHG</sequence>
<name>A0A453KAY3_AEGTS</name>
<accession>A0A453KAY3</accession>
<evidence type="ECO:0000256" key="1">
    <source>
        <dbReference type="SAM" id="MobiDB-lite"/>
    </source>
</evidence>
<evidence type="ECO:0000313" key="2">
    <source>
        <dbReference type="EnsemblPlants" id="AET5Gv20357300.8"/>
    </source>
</evidence>
<reference evidence="3" key="1">
    <citation type="journal article" date="2014" name="Science">
        <title>Ancient hybridizations among the ancestral genomes of bread wheat.</title>
        <authorList>
            <consortium name="International Wheat Genome Sequencing Consortium,"/>
            <person name="Marcussen T."/>
            <person name="Sandve S.R."/>
            <person name="Heier L."/>
            <person name="Spannagl M."/>
            <person name="Pfeifer M."/>
            <person name="Jakobsen K.S."/>
            <person name="Wulff B.B."/>
            <person name="Steuernagel B."/>
            <person name="Mayer K.F."/>
            <person name="Olsen O.A."/>
        </authorList>
    </citation>
    <scope>NUCLEOTIDE SEQUENCE [LARGE SCALE GENOMIC DNA]</scope>
    <source>
        <strain evidence="3">cv. AL8/78</strain>
    </source>
</reference>